<dbReference type="EMBL" id="OX596090">
    <property type="protein sequence ID" value="CAN0537305.1"/>
    <property type="molecule type" value="Genomic_DNA"/>
</dbReference>
<gene>
    <name evidence="1" type="ORF">MRATA1EN22A_LOCUS24897</name>
</gene>
<evidence type="ECO:0000313" key="2">
    <source>
        <dbReference type="Proteomes" id="UP001162501"/>
    </source>
</evidence>
<accession>A0AC59ZZU3</accession>
<dbReference type="Proteomes" id="UP001162501">
    <property type="component" value="Chromosome 6"/>
</dbReference>
<name>A0AC59ZZU3_RANTA</name>
<protein>
    <submittedName>
        <fullName evidence="1">Uncharacterized protein</fullName>
    </submittedName>
</protein>
<proteinExistence type="predicted"/>
<sequence>MAASADSSEKPWSFSPPPHPQHCPDLGCNGQMVILHCPQMWAVGEGKDLGQGFPGQLRLSCRGYPCACHTLPAGPSLKEHLPGQPATWVEKIFQPRKIF</sequence>
<organism evidence="1 2">
    <name type="scientific">Rangifer tarandus platyrhynchus</name>
    <name type="common">Svalbard reindeer</name>
    <dbReference type="NCBI Taxonomy" id="3082113"/>
    <lineage>
        <taxon>Eukaryota</taxon>
        <taxon>Metazoa</taxon>
        <taxon>Chordata</taxon>
        <taxon>Craniata</taxon>
        <taxon>Vertebrata</taxon>
        <taxon>Euteleostomi</taxon>
        <taxon>Mammalia</taxon>
        <taxon>Eutheria</taxon>
        <taxon>Laurasiatheria</taxon>
        <taxon>Artiodactyla</taxon>
        <taxon>Ruminantia</taxon>
        <taxon>Pecora</taxon>
        <taxon>Cervidae</taxon>
        <taxon>Odocoileinae</taxon>
        <taxon>Rangifer</taxon>
    </lineage>
</organism>
<reference evidence="1" key="1">
    <citation type="submission" date="2023-05" db="EMBL/GenBank/DDBJ databases">
        <authorList>
            <consortium name="ELIXIR-Norway"/>
        </authorList>
    </citation>
    <scope>NUCLEOTIDE SEQUENCE</scope>
</reference>
<reference evidence="1" key="2">
    <citation type="submission" date="2025-03" db="EMBL/GenBank/DDBJ databases">
        <authorList>
            <consortium name="ELIXIR-Norway"/>
            <consortium name="Elixir Norway"/>
        </authorList>
    </citation>
    <scope>NUCLEOTIDE SEQUENCE</scope>
</reference>
<evidence type="ECO:0000313" key="1">
    <source>
        <dbReference type="EMBL" id="CAN0537305.1"/>
    </source>
</evidence>